<reference evidence="3 4" key="1">
    <citation type="journal article" date="2018" name="Sci. Data">
        <title>The draft genome sequence of cork oak.</title>
        <authorList>
            <person name="Ramos A.M."/>
            <person name="Usie A."/>
            <person name="Barbosa P."/>
            <person name="Barros P.M."/>
            <person name="Capote T."/>
            <person name="Chaves I."/>
            <person name="Simoes F."/>
            <person name="Abreu I."/>
            <person name="Carrasquinho I."/>
            <person name="Faro C."/>
            <person name="Guimaraes J.B."/>
            <person name="Mendonca D."/>
            <person name="Nobrega F."/>
            <person name="Rodrigues L."/>
            <person name="Saibo N.J.M."/>
            <person name="Varela M.C."/>
            <person name="Egas C."/>
            <person name="Matos J."/>
            <person name="Miguel C.M."/>
            <person name="Oliveira M.M."/>
            <person name="Ricardo C.P."/>
            <person name="Goncalves S."/>
        </authorList>
    </citation>
    <scope>NUCLEOTIDE SEQUENCE [LARGE SCALE GENOMIC DNA]</scope>
    <source>
        <strain evidence="4">cv. HL8</strain>
    </source>
</reference>
<evidence type="ECO:0000256" key="1">
    <source>
        <dbReference type="SAM" id="Phobius"/>
    </source>
</evidence>
<dbReference type="InterPro" id="IPR036047">
    <property type="entry name" value="F-box-like_dom_sf"/>
</dbReference>
<dbReference type="InterPro" id="IPR001810">
    <property type="entry name" value="F-box_dom"/>
</dbReference>
<evidence type="ECO:0000313" key="4">
    <source>
        <dbReference type="Proteomes" id="UP000237347"/>
    </source>
</evidence>
<comment type="caution">
    <text evidence="3">The sequence shown here is derived from an EMBL/GenBank/DDBJ whole genome shotgun (WGS) entry which is preliminary data.</text>
</comment>
<keyword evidence="1" id="KW-1133">Transmembrane helix</keyword>
<proteinExistence type="predicted"/>
<sequence>MESGTTTITTVDHDHDHDHGGGTAISDVHQDVIKTHILTRLDGATLASASCASSHLHALSTEEQLWREICSSTWPSIDDPRVRHVISSFPGGYRSFFSDSFPLLHHGSPPKQHHHLHHHNRPFLAEIISAVDVHYKESLIFSKVQENETKSDWFLYSPFRFDLLEQKELVQTPIRHIGENQAWLDHLEENLKLSWILIDPTRNRAVNVSSWSPVSVQRHWLTGDVQLRYSTVVSGGEGTSELVQCAVVVTCEGKVGGAMHVREVSMQVEDLEGKHLNGKDSLVILQGAMESGKRKKERKGEGKERVEEFLKMKRERKERKQRRERALDMACIATGLTIFVAFWSFLLFR</sequence>
<dbReference type="PANTHER" id="PTHR33736">
    <property type="entry name" value="F-BOX PROTEIN-RELATED"/>
    <property type="match status" value="1"/>
</dbReference>
<dbReference type="Proteomes" id="UP000237347">
    <property type="component" value="Unassembled WGS sequence"/>
</dbReference>
<evidence type="ECO:0000259" key="2">
    <source>
        <dbReference type="Pfam" id="PF12937"/>
    </source>
</evidence>
<evidence type="ECO:0000313" key="3">
    <source>
        <dbReference type="EMBL" id="KAK7853346.1"/>
    </source>
</evidence>
<dbReference type="SUPFAM" id="SSF81383">
    <property type="entry name" value="F-box domain"/>
    <property type="match status" value="1"/>
</dbReference>
<organism evidence="3 4">
    <name type="scientific">Quercus suber</name>
    <name type="common">Cork oak</name>
    <dbReference type="NCBI Taxonomy" id="58331"/>
    <lineage>
        <taxon>Eukaryota</taxon>
        <taxon>Viridiplantae</taxon>
        <taxon>Streptophyta</taxon>
        <taxon>Embryophyta</taxon>
        <taxon>Tracheophyta</taxon>
        <taxon>Spermatophyta</taxon>
        <taxon>Magnoliopsida</taxon>
        <taxon>eudicotyledons</taxon>
        <taxon>Gunneridae</taxon>
        <taxon>Pentapetalae</taxon>
        <taxon>rosids</taxon>
        <taxon>fabids</taxon>
        <taxon>Fagales</taxon>
        <taxon>Fagaceae</taxon>
        <taxon>Quercus</taxon>
    </lineage>
</organism>
<keyword evidence="4" id="KW-1185">Reference proteome</keyword>
<name>A0AAW0LQU5_QUESU</name>
<protein>
    <submittedName>
        <fullName evidence="3">F-box protein</fullName>
    </submittedName>
</protein>
<dbReference type="EMBL" id="PKMF04000066">
    <property type="protein sequence ID" value="KAK7853346.1"/>
    <property type="molecule type" value="Genomic_DNA"/>
</dbReference>
<dbReference type="AlphaFoldDB" id="A0AAW0LQU5"/>
<dbReference type="InterPro" id="IPR045283">
    <property type="entry name" value="AT3G44326-like"/>
</dbReference>
<feature type="domain" description="F-box" evidence="2">
    <location>
        <begin position="33"/>
        <end position="70"/>
    </location>
</feature>
<accession>A0AAW0LQU5</accession>
<gene>
    <name evidence="3" type="ORF">CFP56_036107</name>
</gene>
<feature type="transmembrane region" description="Helical" evidence="1">
    <location>
        <begin position="326"/>
        <end position="348"/>
    </location>
</feature>
<keyword evidence="1" id="KW-0812">Transmembrane</keyword>
<keyword evidence="1" id="KW-0472">Membrane</keyword>
<dbReference type="Gene3D" id="1.20.1280.50">
    <property type="match status" value="1"/>
</dbReference>
<dbReference type="PANTHER" id="PTHR33736:SF18">
    <property type="entry name" value="F-BOX DOMAIN-CONTAINING PROTEIN"/>
    <property type="match status" value="1"/>
</dbReference>
<dbReference type="Pfam" id="PF12937">
    <property type="entry name" value="F-box-like"/>
    <property type="match status" value="1"/>
</dbReference>